<accession>A0ABV1SFX3</accession>
<feature type="transmembrane region" description="Helical" evidence="6">
    <location>
        <begin position="129"/>
        <end position="147"/>
    </location>
</feature>
<evidence type="ECO:0000256" key="3">
    <source>
        <dbReference type="ARBA" id="ARBA00022692"/>
    </source>
</evidence>
<comment type="similarity">
    <text evidence="2">Belongs to the drug/metabolite transporter (DMT) superfamily. 10 TMS drug/metabolite exporter (DME) (TC 2.A.7.3) family.</text>
</comment>
<comment type="subcellular location">
    <subcellularLocation>
        <location evidence="1">Membrane</location>
        <topology evidence="1">Multi-pass membrane protein</topology>
    </subcellularLocation>
</comment>
<dbReference type="EMBL" id="JAYWLC010000005">
    <property type="protein sequence ID" value="MER5171793.1"/>
    <property type="molecule type" value="Genomic_DNA"/>
</dbReference>
<feature type="domain" description="EamA" evidence="7">
    <location>
        <begin position="13"/>
        <end position="146"/>
    </location>
</feature>
<feature type="transmembrane region" description="Helical" evidence="6">
    <location>
        <begin position="107"/>
        <end position="124"/>
    </location>
</feature>
<reference evidence="8 9" key="1">
    <citation type="submission" date="2024-06" db="EMBL/GenBank/DDBJ databases">
        <title>Thioclava kandeliae sp. nov. from a rhizosphere soil sample of Kandelia candel in a mangrove.</title>
        <authorList>
            <person name="Mu T."/>
        </authorList>
    </citation>
    <scope>NUCLEOTIDE SEQUENCE [LARGE SCALE GENOMIC DNA]</scope>
    <source>
        <strain evidence="8 9">CPCC 100088</strain>
    </source>
</reference>
<protein>
    <submittedName>
        <fullName evidence="8">DMT family transporter</fullName>
    </submittedName>
</protein>
<feature type="transmembrane region" description="Helical" evidence="6">
    <location>
        <begin position="159"/>
        <end position="181"/>
    </location>
</feature>
<feature type="transmembrane region" description="Helical" evidence="6">
    <location>
        <begin position="249"/>
        <end position="269"/>
    </location>
</feature>
<evidence type="ECO:0000256" key="2">
    <source>
        <dbReference type="ARBA" id="ARBA00009853"/>
    </source>
</evidence>
<dbReference type="PANTHER" id="PTHR22911">
    <property type="entry name" value="ACYL-MALONYL CONDENSING ENZYME-RELATED"/>
    <property type="match status" value="1"/>
</dbReference>
<evidence type="ECO:0000256" key="6">
    <source>
        <dbReference type="SAM" id="Phobius"/>
    </source>
</evidence>
<proteinExistence type="inferred from homology"/>
<evidence type="ECO:0000256" key="5">
    <source>
        <dbReference type="ARBA" id="ARBA00023136"/>
    </source>
</evidence>
<dbReference type="InterPro" id="IPR000620">
    <property type="entry name" value="EamA_dom"/>
</dbReference>
<dbReference type="Proteomes" id="UP001438953">
    <property type="component" value="Unassembled WGS sequence"/>
</dbReference>
<dbReference type="RefSeq" id="WP_339114220.1">
    <property type="nucleotide sequence ID" value="NZ_JAYWLC010000005.1"/>
</dbReference>
<feature type="domain" description="EamA" evidence="7">
    <location>
        <begin position="162"/>
        <end position="292"/>
    </location>
</feature>
<comment type="caution">
    <text evidence="8">The sequence shown here is derived from an EMBL/GenBank/DDBJ whole genome shotgun (WGS) entry which is preliminary data.</text>
</comment>
<organism evidence="8 9">
    <name type="scientific">Thioclava kandeliae</name>
    <dbReference type="NCBI Taxonomy" id="3070818"/>
    <lineage>
        <taxon>Bacteria</taxon>
        <taxon>Pseudomonadati</taxon>
        <taxon>Pseudomonadota</taxon>
        <taxon>Alphaproteobacteria</taxon>
        <taxon>Rhodobacterales</taxon>
        <taxon>Paracoccaceae</taxon>
        <taxon>Thioclava</taxon>
    </lineage>
</organism>
<keyword evidence="9" id="KW-1185">Reference proteome</keyword>
<keyword evidence="4 6" id="KW-1133">Transmembrane helix</keyword>
<feature type="transmembrane region" description="Helical" evidence="6">
    <location>
        <begin position="12"/>
        <end position="32"/>
    </location>
</feature>
<evidence type="ECO:0000259" key="7">
    <source>
        <dbReference type="Pfam" id="PF00892"/>
    </source>
</evidence>
<keyword evidence="3 6" id="KW-0812">Transmembrane</keyword>
<feature type="transmembrane region" description="Helical" evidence="6">
    <location>
        <begin position="221"/>
        <end position="242"/>
    </location>
</feature>
<evidence type="ECO:0000256" key="1">
    <source>
        <dbReference type="ARBA" id="ARBA00004141"/>
    </source>
</evidence>
<dbReference type="PANTHER" id="PTHR22911:SF6">
    <property type="entry name" value="SOLUTE CARRIER FAMILY 35 MEMBER G1"/>
    <property type="match status" value="1"/>
</dbReference>
<gene>
    <name evidence="8" type="ORF">VSX56_08385</name>
</gene>
<evidence type="ECO:0000313" key="9">
    <source>
        <dbReference type="Proteomes" id="UP001438953"/>
    </source>
</evidence>
<dbReference type="InterPro" id="IPR037185">
    <property type="entry name" value="EmrE-like"/>
</dbReference>
<evidence type="ECO:0000313" key="8">
    <source>
        <dbReference type="EMBL" id="MER5171793.1"/>
    </source>
</evidence>
<keyword evidence="5 6" id="KW-0472">Membrane</keyword>
<feature type="transmembrane region" description="Helical" evidence="6">
    <location>
        <begin position="193"/>
        <end position="215"/>
    </location>
</feature>
<sequence>MPDSSDAQLSPLTGIVLKTVSVLAFIVMSSLIKATADTVPAGETVFFRSFFAIPVIVVWLAMRGQLRVGFQVASPLGHFWRGIAGTAAMALNFAALGLLPLPELTAITYATPLLVVILASMFLGEEVRVFRLTTVAIGLAGVLIVLYPNLGDLGDTSDAQAFGAMMALTGALCAALAQVFIRKIVATERTSAIVFWFTITSTVLSLVTIPFGWVLPSLRDTSFLILAGLLGGVGQILLTSAYRFAPASIVAPFDYASMIFALIIGFVFFSEIPTSMTLIGAAVIIFAGILIIWRERQLGLQRDRQRKAQTPQG</sequence>
<dbReference type="Pfam" id="PF00892">
    <property type="entry name" value="EamA"/>
    <property type="match status" value="2"/>
</dbReference>
<dbReference type="SUPFAM" id="SSF103481">
    <property type="entry name" value="Multidrug resistance efflux transporter EmrE"/>
    <property type="match status" value="2"/>
</dbReference>
<evidence type="ECO:0000256" key="4">
    <source>
        <dbReference type="ARBA" id="ARBA00022989"/>
    </source>
</evidence>
<feature type="transmembrane region" description="Helical" evidence="6">
    <location>
        <begin position="44"/>
        <end position="62"/>
    </location>
</feature>
<feature type="transmembrane region" description="Helical" evidence="6">
    <location>
        <begin position="275"/>
        <end position="293"/>
    </location>
</feature>
<name>A0ABV1SFX3_9RHOB</name>